<dbReference type="EC" id="2.7.7.2" evidence="15"/>
<evidence type="ECO:0000256" key="5">
    <source>
        <dbReference type="ARBA" id="ARBA00022643"/>
    </source>
</evidence>
<protein>
    <recommendedName>
        <fullName evidence="15">Riboflavin biosynthesis protein</fullName>
    </recommendedName>
    <domain>
        <recommendedName>
            <fullName evidence="15">Riboflavin kinase</fullName>
            <ecNumber evidence="15">2.7.1.26</ecNumber>
        </recommendedName>
        <alternativeName>
            <fullName evidence="15">Flavokinase</fullName>
        </alternativeName>
    </domain>
    <domain>
        <recommendedName>
            <fullName evidence="15">FMN adenylyltransferase</fullName>
            <ecNumber evidence="15">2.7.7.2</ecNumber>
        </recommendedName>
        <alternativeName>
            <fullName evidence="15">FAD pyrophosphorylase</fullName>
        </alternativeName>
        <alternativeName>
            <fullName evidence="15">FAD synthase</fullName>
        </alternativeName>
    </domain>
</protein>
<dbReference type="NCBIfam" id="TIGR00083">
    <property type="entry name" value="ribF"/>
    <property type="match status" value="1"/>
</dbReference>
<dbReference type="Pfam" id="PF06574">
    <property type="entry name" value="FAD_syn"/>
    <property type="match status" value="1"/>
</dbReference>
<dbReference type="FunFam" id="3.40.50.620:FF:000021">
    <property type="entry name" value="Riboflavin biosynthesis protein"/>
    <property type="match status" value="1"/>
</dbReference>
<dbReference type="NCBIfam" id="NF004160">
    <property type="entry name" value="PRK05627.1-3"/>
    <property type="match status" value="1"/>
</dbReference>
<evidence type="ECO:0000256" key="2">
    <source>
        <dbReference type="ARBA" id="ARBA00004726"/>
    </source>
</evidence>
<dbReference type="InterPro" id="IPR004821">
    <property type="entry name" value="Cyt_trans-like"/>
</dbReference>
<reference evidence="18" key="1">
    <citation type="submission" date="2008-08" db="EMBL/GenBank/DDBJ databases">
        <title>The complete genome sequence of Thermodesulfovibrio yellowstonii strain ATCC 51303 / DSM 11347 / YP87.</title>
        <authorList>
            <person name="Dodson R.J."/>
            <person name="Durkin A.S."/>
            <person name="Wu M."/>
            <person name="Eisen J."/>
            <person name="Sutton G."/>
        </authorList>
    </citation>
    <scope>NUCLEOTIDE SEQUENCE [LARGE SCALE GENOMIC DNA]</scope>
    <source>
        <strain evidence="18">ATCC 51303 / DSM 11347 / YP87</strain>
    </source>
</reference>
<evidence type="ECO:0000313" key="18">
    <source>
        <dbReference type="Proteomes" id="UP000000718"/>
    </source>
</evidence>
<dbReference type="PANTHER" id="PTHR22749:SF6">
    <property type="entry name" value="RIBOFLAVIN KINASE"/>
    <property type="match status" value="1"/>
</dbReference>
<dbReference type="PANTHER" id="PTHR22749">
    <property type="entry name" value="RIBOFLAVIN KINASE/FMN ADENYLYLTRANSFERASE"/>
    <property type="match status" value="1"/>
</dbReference>
<dbReference type="NCBIfam" id="TIGR00125">
    <property type="entry name" value="cyt_tran_rel"/>
    <property type="match status" value="1"/>
</dbReference>
<dbReference type="SUPFAM" id="SSF52374">
    <property type="entry name" value="Nucleotidylyl transferase"/>
    <property type="match status" value="1"/>
</dbReference>
<keyword evidence="11 15" id="KW-0067">ATP-binding</keyword>
<evidence type="ECO:0000256" key="9">
    <source>
        <dbReference type="ARBA" id="ARBA00022777"/>
    </source>
</evidence>
<keyword evidence="4 15" id="KW-0285">Flavoprotein</keyword>
<dbReference type="InterPro" id="IPR015865">
    <property type="entry name" value="Riboflavin_kinase_bac/euk"/>
</dbReference>
<dbReference type="GO" id="GO:0009398">
    <property type="term" value="P:FMN biosynthetic process"/>
    <property type="evidence" value="ECO:0000318"/>
    <property type="project" value="GO_Central"/>
</dbReference>
<sequence>MQVIRGIEKLEAKNTVITIGNFDGVHIGHQKIFDYLKRKASQINGKSVVITFHPHPIKVLFKEHPLRLITTTDDKLKLIEKCGVDITILIPFTREFAQIEAEDFVKDILVEKLNAKWVVVGYDYRFGRGRKGDRYLLKKLGLFYGFKVTVLKAYKSKGKILSSTAVRNALNDGNIKEANLFLGRAYHIDGDVIKGLGRGSTVLGYPTANIAPIQEIIPKEGVYAVKVTIPHLSKTFKGVANIGKNPTFNNVNMSYEVHIFDFKENLLGKTIRVHFIARLRDEKKFNSPDELKKNIAHDIEMAKKVFKQDRTRLFLDF</sequence>
<dbReference type="STRING" id="289376.THEYE_A0704"/>
<dbReference type="eggNOG" id="COG0196">
    <property type="taxonomic scope" value="Bacteria"/>
</dbReference>
<comment type="function">
    <text evidence="1">Catalyzes the phosphorylation of riboflavin to FMN followed by the adenylation of FMN to FAD.</text>
</comment>
<dbReference type="EnsemblBacteria" id="ACI22045">
    <property type="protein sequence ID" value="ACI22045"/>
    <property type="gene ID" value="THEYE_A0704"/>
</dbReference>
<dbReference type="InterPro" id="IPR023465">
    <property type="entry name" value="Riboflavin_kinase_dom_sf"/>
</dbReference>
<dbReference type="UniPathway" id="UPA00276">
    <property type="reaction ID" value="UER00406"/>
</dbReference>
<proteinExistence type="inferred from homology"/>
<evidence type="ECO:0000256" key="14">
    <source>
        <dbReference type="ARBA" id="ARBA00049494"/>
    </source>
</evidence>
<keyword evidence="10 15" id="KW-0274">FAD</keyword>
<comment type="pathway">
    <text evidence="2 15">Cofactor biosynthesis; FAD biosynthesis; FAD from FMN: step 1/1.</text>
</comment>
<reference evidence="17 18" key="2">
    <citation type="journal article" date="2015" name="Genome Announc.">
        <title>Genome Sequence of the Sulfate-Reducing Thermophilic Bacterium Thermodesulfovibrio yellowstonii Strain DSM 11347T (Phylum Nitrospirae).</title>
        <authorList>
            <person name="Bhatnagar S."/>
            <person name="Badger J.H."/>
            <person name="Madupu R."/>
            <person name="Khouri H.M."/>
            <person name="O'Connor E.M."/>
            <person name="Robb F.T."/>
            <person name="Ward N.L."/>
            <person name="Eisen J.A."/>
        </authorList>
    </citation>
    <scope>NUCLEOTIDE SEQUENCE [LARGE SCALE GENOMIC DNA]</scope>
    <source>
        <strain evidence="18">ATCC 51303 / DSM 11347 / YP87</strain>
    </source>
</reference>
<gene>
    <name evidence="17" type="primary">ribF</name>
    <name evidence="17" type="ordered locus">THEYE_A0704</name>
</gene>
<dbReference type="InParanoid" id="B5YJY1"/>
<dbReference type="GO" id="GO:0006747">
    <property type="term" value="P:FAD biosynthetic process"/>
    <property type="evidence" value="ECO:0007669"/>
    <property type="project" value="UniProtKB-UniRule"/>
</dbReference>
<dbReference type="CDD" id="cd02064">
    <property type="entry name" value="FAD_synthetase_N"/>
    <property type="match status" value="1"/>
</dbReference>
<keyword evidence="12" id="KW-0511">Multifunctional enzyme</keyword>
<dbReference type="OrthoDB" id="9803667at2"/>
<evidence type="ECO:0000256" key="8">
    <source>
        <dbReference type="ARBA" id="ARBA00022741"/>
    </source>
</evidence>
<evidence type="ECO:0000313" key="17">
    <source>
        <dbReference type="EMBL" id="ACI22045.1"/>
    </source>
</evidence>
<dbReference type="GO" id="GO:0009231">
    <property type="term" value="P:riboflavin biosynthetic process"/>
    <property type="evidence" value="ECO:0007669"/>
    <property type="project" value="InterPro"/>
</dbReference>
<dbReference type="FunFam" id="2.40.30.30:FF:000003">
    <property type="entry name" value="Riboflavin biosynthesis protein"/>
    <property type="match status" value="1"/>
</dbReference>
<keyword evidence="6 15" id="KW-0808">Transferase</keyword>
<dbReference type="GO" id="GO:0006771">
    <property type="term" value="P:riboflavin metabolic process"/>
    <property type="evidence" value="ECO:0000318"/>
    <property type="project" value="GO_Central"/>
</dbReference>
<dbReference type="UniPathway" id="UPA00277">
    <property type="reaction ID" value="UER00407"/>
</dbReference>
<dbReference type="GO" id="GO:0005524">
    <property type="term" value="F:ATP binding"/>
    <property type="evidence" value="ECO:0007669"/>
    <property type="project" value="UniProtKB-UniRule"/>
</dbReference>
<dbReference type="Pfam" id="PF01687">
    <property type="entry name" value="Flavokinase"/>
    <property type="match status" value="1"/>
</dbReference>
<evidence type="ECO:0000256" key="12">
    <source>
        <dbReference type="ARBA" id="ARBA00023268"/>
    </source>
</evidence>
<dbReference type="NCBIfam" id="NF004162">
    <property type="entry name" value="PRK05627.1-5"/>
    <property type="match status" value="1"/>
</dbReference>
<comment type="catalytic activity">
    <reaction evidence="13 15">
        <text>riboflavin + ATP = FMN + ADP + H(+)</text>
        <dbReference type="Rhea" id="RHEA:14357"/>
        <dbReference type="ChEBI" id="CHEBI:15378"/>
        <dbReference type="ChEBI" id="CHEBI:30616"/>
        <dbReference type="ChEBI" id="CHEBI:57986"/>
        <dbReference type="ChEBI" id="CHEBI:58210"/>
        <dbReference type="ChEBI" id="CHEBI:456216"/>
        <dbReference type="EC" id="2.7.1.26"/>
    </reaction>
</comment>
<evidence type="ECO:0000256" key="1">
    <source>
        <dbReference type="ARBA" id="ARBA00002121"/>
    </source>
</evidence>
<accession>B5YJY1</accession>
<feature type="domain" description="Riboflavin kinase" evidence="16">
    <location>
        <begin position="181"/>
        <end position="307"/>
    </location>
</feature>
<keyword evidence="7 15" id="KW-0548">Nucleotidyltransferase</keyword>
<dbReference type="EC" id="2.7.1.26" evidence="15"/>
<keyword evidence="5 15" id="KW-0288">FMN</keyword>
<dbReference type="GO" id="GO:0008531">
    <property type="term" value="F:riboflavin kinase activity"/>
    <property type="evidence" value="ECO:0000318"/>
    <property type="project" value="GO_Central"/>
</dbReference>
<dbReference type="Gene3D" id="2.40.30.30">
    <property type="entry name" value="Riboflavin kinase-like"/>
    <property type="match status" value="1"/>
</dbReference>
<dbReference type="SUPFAM" id="SSF82114">
    <property type="entry name" value="Riboflavin kinase-like"/>
    <property type="match status" value="1"/>
</dbReference>
<comment type="pathway">
    <text evidence="3 15">Cofactor biosynthesis; FMN biosynthesis; FMN from riboflavin (ATP route): step 1/1.</text>
</comment>
<keyword evidence="9 15" id="KW-0418">Kinase</keyword>
<dbReference type="InterPro" id="IPR002606">
    <property type="entry name" value="Riboflavin_kinase_bac"/>
</dbReference>
<evidence type="ECO:0000256" key="4">
    <source>
        <dbReference type="ARBA" id="ARBA00022630"/>
    </source>
</evidence>
<evidence type="ECO:0000256" key="10">
    <source>
        <dbReference type="ARBA" id="ARBA00022827"/>
    </source>
</evidence>
<comment type="similarity">
    <text evidence="15">Belongs to the ribF family.</text>
</comment>
<dbReference type="EMBL" id="CP001147">
    <property type="protein sequence ID" value="ACI22045.1"/>
    <property type="molecule type" value="Genomic_DNA"/>
</dbReference>
<evidence type="ECO:0000256" key="6">
    <source>
        <dbReference type="ARBA" id="ARBA00022679"/>
    </source>
</evidence>
<dbReference type="GO" id="GO:0003919">
    <property type="term" value="F:FMN adenylyltransferase activity"/>
    <property type="evidence" value="ECO:0007669"/>
    <property type="project" value="UniProtKB-UniRule"/>
</dbReference>
<dbReference type="InterPro" id="IPR014729">
    <property type="entry name" value="Rossmann-like_a/b/a_fold"/>
</dbReference>
<dbReference type="PIRSF" id="PIRSF004491">
    <property type="entry name" value="FAD_Synth"/>
    <property type="match status" value="1"/>
</dbReference>
<dbReference type="FunCoup" id="B5YJY1">
    <property type="interactions" value="370"/>
</dbReference>
<dbReference type="SMART" id="SM00904">
    <property type="entry name" value="Flavokinase"/>
    <property type="match status" value="1"/>
</dbReference>
<evidence type="ECO:0000256" key="11">
    <source>
        <dbReference type="ARBA" id="ARBA00022840"/>
    </source>
</evidence>
<keyword evidence="8 15" id="KW-0547">Nucleotide-binding</keyword>
<dbReference type="KEGG" id="tye:THEYE_A0704"/>
<evidence type="ECO:0000256" key="3">
    <source>
        <dbReference type="ARBA" id="ARBA00005201"/>
    </source>
</evidence>
<name>B5YJY1_THEYD</name>
<dbReference type="PATRIC" id="fig|289376.4.peg.696"/>
<dbReference type="Gene3D" id="3.40.50.620">
    <property type="entry name" value="HUPs"/>
    <property type="match status" value="1"/>
</dbReference>
<dbReference type="HOGENOM" id="CLU_048437_0_0_0"/>
<dbReference type="AlphaFoldDB" id="B5YJY1"/>
<evidence type="ECO:0000256" key="15">
    <source>
        <dbReference type="PIRNR" id="PIRNR004491"/>
    </source>
</evidence>
<evidence type="ECO:0000256" key="13">
    <source>
        <dbReference type="ARBA" id="ARBA00047880"/>
    </source>
</evidence>
<organism evidence="17 18">
    <name type="scientific">Thermodesulfovibrio yellowstonii (strain ATCC 51303 / DSM 11347 / YP87)</name>
    <dbReference type="NCBI Taxonomy" id="289376"/>
    <lineage>
        <taxon>Bacteria</taxon>
        <taxon>Pseudomonadati</taxon>
        <taxon>Nitrospirota</taxon>
        <taxon>Thermodesulfovibrionia</taxon>
        <taxon>Thermodesulfovibrionales</taxon>
        <taxon>Thermodesulfovibrionaceae</taxon>
        <taxon>Thermodesulfovibrio</taxon>
    </lineage>
</organism>
<evidence type="ECO:0000259" key="16">
    <source>
        <dbReference type="SMART" id="SM00904"/>
    </source>
</evidence>
<dbReference type="Proteomes" id="UP000000718">
    <property type="component" value="Chromosome"/>
</dbReference>
<comment type="catalytic activity">
    <reaction evidence="14 15">
        <text>FMN + ATP + H(+) = FAD + diphosphate</text>
        <dbReference type="Rhea" id="RHEA:17237"/>
        <dbReference type="ChEBI" id="CHEBI:15378"/>
        <dbReference type="ChEBI" id="CHEBI:30616"/>
        <dbReference type="ChEBI" id="CHEBI:33019"/>
        <dbReference type="ChEBI" id="CHEBI:57692"/>
        <dbReference type="ChEBI" id="CHEBI:58210"/>
        <dbReference type="EC" id="2.7.7.2"/>
    </reaction>
</comment>
<dbReference type="RefSeq" id="WP_012546739.1">
    <property type="nucleotide sequence ID" value="NC_011296.1"/>
</dbReference>
<evidence type="ECO:0000256" key="7">
    <source>
        <dbReference type="ARBA" id="ARBA00022695"/>
    </source>
</evidence>
<dbReference type="InterPro" id="IPR015864">
    <property type="entry name" value="FAD_synthase"/>
</dbReference>
<dbReference type="InterPro" id="IPR023468">
    <property type="entry name" value="Riboflavin_kinase"/>
</dbReference>
<keyword evidence="18" id="KW-1185">Reference proteome</keyword>